<dbReference type="AlphaFoldDB" id="W9RQY3"/>
<dbReference type="Proteomes" id="UP000030645">
    <property type="component" value="Unassembled WGS sequence"/>
</dbReference>
<sequence>MEAGPKSPADPEMSGELNGLLTEQDDAVLELSPEIPIKEEEVEEFMQELYRDLHSAVPTDAASFLTSNVKSETCGASVCNSVSTVMTRIVFAGGNVVARSGYWWG</sequence>
<dbReference type="EMBL" id="KE344513">
    <property type="protein sequence ID" value="EXB65553.1"/>
    <property type="molecule type" value="Genomic_DNA"/>
</dbReference>
<name>W9RQY3_9ROSA</name>
<accession>W9RQY3</accession>
<evidence type="ECO:0000313" key="1">
    <source>
        <dbReference type="EMBL" id="EXB65553.1"/>
    </source>
</evidence>
<organism evidence="1 2">
    <name type="scientific">Morus notabilis</name>
    <dbReference type="NCBI Taxonomy" id="981085"/>
    <lineage>
        <taxon>Eukaryota</taxon>
        <taxon>Viridiplantae</taxon>
        <taxon>Streptophyta</taxon>
        <taxon>Embryophyta</taxon>
        <taxon>Tracheophyta</taxon>
        <taxon>Spermatophyta</taxon>
        <taxon>Magnoliopsida</taxon>
        <taxon>eudicotyledons</taxon>
        <taxon>Gunneridae</taxon>
        <taxon>Pentapetalae</taxon>
        <taxon>rosids</taxon>
        <taxon>fabids</taxon>
        <taxon>Rosales</taxon>
        <taxon>Moraceae</taxon>
        <taxon>Moreae</taxon>
        <taxon>Morus</taxon>
    </lineage>
</organism>
<proteinExistence type="predicted"/>
<reference evidence="2" key="1">
    <citation type="submission" date="2013-01" db="EMBL/GenBank/DDBJ databases">
        <title>Draft Genome Sequence of a Mulberry Tree, Morus notabilis C.K. Schneid.</title>
        <authorList>
            <person name="He N."/>
            <person name="Zhao S."/>
        </authorList>
    </citation>
    <scope>NUCLEOTIDE SEQUENCE</scope>
</reference>
<protein>
    <submittedName>
        <fullName evidence="1">Uncharacterized protein</fullName>
    </submittedName>
</protein>
<keyword evidence="2" id="KW-1185">Reference proteome</keyword>
<gene>
    <name evidence="1" type="ORF">L484_025819</name>
</gene>
<evidence type="ECO:0000313" key="2">
    <source>
        <dbReference type="Proteomes" id="UP000030645"/>
    </source>
</evidence>
<dbReference type="PANTHER" id="PTHR37265">
    <property type="entry name" value="OS01G0195300 PROTEIN"/>
    <property type="match status" value="1"/>
</dbReference>
<dbReference type="PANTHER" id="PTHR37265:SF8">
    <property type="match status" value="1"/>
</dbReference>